<dbReference type="RefSeq" id="WP_345224859.1">
    <property type="nucleotide sequence ID" value="NZ_BAABHA010000008.1"/>
</dbReference>
<feature type="binding site" evidence="7">
    <location>
        <begin position="22"/>
        <end position="23"/>
    </location>
    <ligand>
        <name>substrate</name>
    </ligand>
</feature>
<comment type="function">
    <text evidence="7">Provides the (R)-glutamate required for cell wall biosynthesis.</text>
</comment>
<dbReference type="SUPFAM" id="SSF53681">
    <property type="entry name" value="Aspartate/glutamate racemase"/>
    <property type="match status" value="2"/>
</dbReference>
<feature type="binding site" evidence="7">
    <location>
        <begin position="54"/>
        <end position="55"/>
    </location>
    <ligand>
        <name>substrate</name>
    </ligand>
</feature>
<reference evidence="9" key="1">
    <citation type="journal article" date="2019" name="Int. J. Syst. Evol. Microbiol.">
        <title>The Global Catalogue of Microorganisms (GCM) 10K type strain sequencing project: providing services to taxonomists for standard genome sequencing and annotation.</title>
        <authorList>
            <consortium name="The Broad Institute Genomics Platform"/>
            <consortium name="The Broad Institute Genome Sequencing Center for Infectious Disease"/>
            <person name="Wu L."/>
            <person name="Ma J."/>
        </authorList>
    </citation>
    <scope>NUCLEOTIDE SEQUENCE [LARGE SCALE GENOMIC DNA]</scope>
    <source>
        <strain evidence="9">JCM 17924</strain>
    </source>
</reference>
<accession>A0ABP8J329</accession>
<evidence type="ECO:0000256" key="3">
    <source>
        <dbReference type="ARBA" id="ARBA00022960"/>
    </source>
</evidence>
<feature type="active site" description="Proton donor/acceptor" evidence="7">
    <location>
        <position position="85"/>
    </location>
</feature>
<comment type="similarity">
    <text evidence="7">Belongs to the aspartate/glutamate racemases family.</text>
</comment>
<feature type="binding site" evidence="7">
    <location>
        <begin position="199"/>
        <end position="200"/>
    </location>
    <ligand>
        <name>substrate</name>
    </ligand>
</feature>
<keyword evidence="4 7" id="KW-0573">Peptidoglycan synthesis</keyword>
<dbReference type="NCBIfam" id="TIGR00067">
    <property type="entry name" value="glut_race"/>
    <property type="match status" value="1"/>
</dbReference>
<evidence type="ECO:0000256" key="5">
    <source>
        <dbReference type="ARBA" id="ARBA00023235"/>
    </source>
</evidence>
<proteinExistence type="inferred from homology"/>
<dbReference type="PANTHER" id="PTHR21198:SF2">
    <property type="entry name" value="GLUTAMATE RACEMASE"/>
    <property type="match status" value="1"/>
</dbReference>
<comment type="pathway">
    <text evidence="7">Cell wall biogenesis; peptidoglycan biosynthesis.</text>
</comment>
<dbReference type="Proteomes" id="UP001500454">
    <property type="component" value="Unassembled WGS sequence"/>
</dbReference>
<feature type="active site" description="Proton donor/acceptor" evidence="7">
    <location>
        <position position="198"/>
    </location>
</feature>
<dbReference type="Gene3D" id="3.40.50.1860">
    <property type="match status" value="2"/>
</dbReference>
<dbReference type="InterPro" id="IPR015942">
    <property type="entry name" value="Asp/Glu/hydantoin_racemase"/>
</dbReference>
<evidence type="ECO:0000256" key="6">
    <source>
        <dbReference type="ARBA" id="ARBA00023316"/>
    </source>
</evidence>
<comment type="catalytic activity">
    <reaction evidence="1 7">
        <text>L-glutamate = D-glutamate</text>
        <dbReference type="Rhea" id="RHEA:12813"/>
        <dbReference type="ChEBI" id="CHEBI:29985"/>
        <dbReference type="ChEBI" id="CHEBI:29986"/>
        <dbReference type="EC" id="5.1.1.3"/>
    </reaction>
</comment>
<comment type="caution">
    <text evidence="8">The sequence shown here is derived from an EMBL/GenBank/DDBJ whole genome shotgun (WGS) entry which is preliminary data.</text>
</comment>
<dbReference type="InterPro" id="IPR033134">
    <property type="entry name" value="Asp/Glu_racemase_AS_2"/>
</dbReference>
<evidence type="ECO:0000313" key="9">
    <source>
        <dbReference type="Proteomes" id="UP001500454"/>
    </source>
</evidence>
<evidence type="ECO:0000256" key="7">
    <source>
        <dbReference type="HAMAP-Rule" id="MF_00258"/>
    </source>
</evidence>
<dbReference type="HAMAP" id="MF_00258">
    <property type="entry name" value="Glu_racemase"/>
    <property type="match status" value="1"/>
</dbReference>
<protein>
    <recommendedName>
        <fullName evidence="2 7">Glutamate racemase</fullName>
        <ecNumber evidence="2 7">5.1.1.3</ecNumber>
    </recommendedName>
</protein>
<evidence type="ECO:0000256" key="4">
    <source>
        <dbReference type="ARBA" id="ARBA00022984"/>
    </source>
</evidence>
<keyword evidence="3 7" id="KW-0133">Cell shape</keyword>
<dbReference type="EMBL" id="BAABHA010000008">
    <property type="protein sequence ID" value="GAA4384177.1"/>
    <property type="molecule type" value="Genomic_DNA"/>
</dbReference>
<keyword evidence="5 7" id="KW-0413">Isomerase</keyword>
<dbReference type="InterPro" id="IPR001920">
    <property type="entry name" value="Asp/Glu_race"/>
</dbReference>
<dbReference type="InterPro" id="IPR004391">
    <property type="entry name" value="Glu_race"/>
</dbReference>
<evidence type="ECO:0000256" key="2">
    <source>
        <dbReference type="ARBA" id="ARBA00013090"/>
    </source>
</evidence>
<dbReference type="Pfam" id="PF01177">
    <property type="entry name" value="Asp_Glu_race"/>
    <property type="match status" value="1"/>
</dbReference>
<evidence type="ECO:0000256" key="1">
    <source>
        <dbReference type="ARBA" id="ARBA00001602"/>
    </source>
</evidence>
<dbReference type="PANTHER" id="PTHR21198">
    <property type="entry name" value="GLUTAMATE RACEMASE"/>
    <property type="match status" value="1"/>
</dbReference>
<dbReference type="EC" id="5.1.1.3" evidence="2 7"/>
<organism evidence="8 9">
    <name type="scientific">Hymenobacter koreensis</name>
    <dbReference type="NCBI Taxonomy" id="1084523"/>
    <lineage>
        <taxon>Bacteria</taxon>
        <taxon>Pseudomonadati</taxon>
        <taxon>Bacteroidota</taxon>
        <taxon>Cytophagia</taxon>
        <taxon>Cytophagales</taxon>
        <taxon>Hymenobacteraceae</taxon>
        <taxon>Hymenobacter</taxon>
    </lineage>
</organism>
<feature type="binding site" evidence="7">
    <location>
        <begin position="86"/>
        <end position="87"/>
    </location>
    <ligand>
        <name>substrate</name>
    </ligand>
</feature>
<sequence>MSDPASASLSVASDSRPIGVFDSGIGGLTVARAVRNMLPHERLLYFGDTAHLPYGDKSTAAIQAYSIKICDLLLRQQCKVILIACNSASAAAYELVREYVGSKARVLNVVDPIVQYVGKHYAGRTVGLIGTKQTVGSNVYRKKLDALGLGITLQALATPLLAPMVEEGFVHNAVSQSVVNNYLSDPALDDIEALVLACTHYPLIREQIVEYYQGRTDVLDPSDTVAAALKALLQAHGLEAPPASRPPKHHFYVSDFTPSFEESTRLFFGQEVDLEHYPLWE</sequence>
<evidence type="ECO:0000313" key="8">
    <source>
        <dbReference type="EMBL" id="GAA4384177.1"/>
    </source>
</evidence>
<gene>
    <name evidence="7 8" type="primary">murI</name>
    <name evidence="8" type="ORF">GCM10023186_26110</name>
</gene>
<name>A0ABP8J329_9BACT</name>
<keyword evidence="9" id="KW-1185">Reference proteome</keyword>
<dbReference type="PROSITE" id="PS00924">
    <property type="entry name" value="ASP_GLU_RACEMASE_2"/>
    <property type="match status" value="1"/>
</dbReference>
<keyword evidence="6 7" id="KW-0961">Cell wall biogenesis/degradation</keyword>